<evidence type="ECO:0000313" key="2">
    <source>
        <dbReference type="Proteomes" id="UP001240643"/>
    </source>
</evidence>
<comment type="caution">
    <text evidence="1">The sequence shown here is derived from an EMBL/GenBank/DDBJ whole genome shotgun (WGS) entry which is preliminary data.</text>
</comment>
<dbReference type="EMBL" id="JAUSWO010000001">
    <property type="protein sequence ID" value="MDQ0514029.1"/>
    <property type="molecule type" value="Genomic_DNA"/>
</dbReference>
<accession>A0ABU0LZ93</accession>
<organism evidence="1 2">
    <name type="scientific">Mycoplasmoides fastidiosum</name>
    <dbReference type="NCBI Taxonomy" id="92758"/>
    <lineage>
        <taxon>Bacteria</taxon>
        <taxon>Bacillati</taxon>
        <taxon>Mycoplasmatota</taxon>
        <taxon>Mycoplasmoidales</taxon>
        <taxon>Mycoplasmoidaceae</taxon>
        <taxon>Mycoplasmoides</taxon>
    </lineage>
</organism>
<evidence type="ECO:0000313" key="1">
    <source>
        <dbReference type="EMBL" id="MDQ0514029.1"/>
    </source>
</evidence>
<gene>
    <name evidence="1" type="ORF">J2Z62_000467</name>
</gene>
<reference evidence="1" key="1">
    <citation type="submission" date="2023-07" db="EMBL/GenBank/DDBJ databases">
        <title>Genomic Encyclopedia of Type Strains, Phase IV (KMG-IV): sequencing the most valuable type-strain genomes for metagenomic binning, comparative biology and taxonomic classification.</title>
        <authorList>
            <person name="Goeker M."/>
        </authorList>
    </citation>
    <scope>NUCLEOTIDE SEQUENCE [LARGE SCALE GENOMIC DNA]</scope>
    <source>
        <strain evidence="1">DSM 21204</strain>
    </source>
</reference>
<dbReference type="Proteomes" id="UP001240643">
    <property type="component" value="Unassembled WGS sequence"/>
</dbReference>
<protein>
    <submittedName>
        <fullName evidence="1">Uncharacterized protein</fullName>
    </submittedName>
</protein>
<keyword evidence="2" id="KW-1185">Reference proteome</keyword>
<sequence>MKSPHLNYAKILSLKKAVIINDDARLNKRFFEQIIDLALQKDPSQTIIYFPAESCVKAGHKLDVIWTNFLELIHSDLCQQNNVLFLMDGLEYFSKKQYNFSFSDNITFYGICSNFLHWENRNLFLQLIPKFYCEYKLNLSYLLTQNQNKWNDYNQLIYHYCLNLYEAHNLVKMEEDWNIIIENLISQKIGFLANKKISSNLLRTIIRKIATTSFGAFSIGKFCDENDLRYESVMLALNFLIEIKLVTEIRYILNNDFHSKKRQSMYFLNHNFLYFYFCHYSQINIPVENIVLSQVIKDFNQFNQHAPNSCSYQTGKSDNEAILNFKIGILSFQVDLNQENYAKIQLTDNLMQKIYNIEHHEFQFMPINRKQFFSQKKINIISAVNSAKNNINLFDYLSKINF</sequence>
<name>A0ABU0LZ93_9BACT</name>
<dbReference type="RefSeq" id="WP_256547280.1">
    <property type="nucleotide sequence ID" value="NZ_CP101809.1"/>
</dbReference>
<proteinExistence type="predicted"/>